<dbReference type="AlphaFoldDB" id="A0AAP0N3C1"/>
<dbReference type="Gene3D" id="1.25.40.20">
    <property type="entry name" value="Ankyrin repeat-containing domain"/>
    <property type="match status" value="1"/>
</dbReference>
<comment type="caution">
    <text evidence="1">The sequence shown here is derived from an EMBL/GenBank/DDBJ whole genome shotgun (WGS) entry which is preliminary data.</text>
</comment>
<name>A0AAP0N3C1_LIQFO</name>
<dbReference type="EMBL" id="JBBPBK010000007">
    <property type="protein sequence ID" value="KAK9281607.1"/>
    <property type="molecule type" value="Genomic_DNA"/>
</dbReference>
<dbReference type="EMBL" id="JBBPBK010000229">
    <property type="protein sequence ID" value="KAK9266102.1"/>
    <property type="molecule type" value="Genomic_DNA"/>
</dbReference>
<keyword evidence="3" id="KW-1185">Reference proteome</keyword>
<reference evidence="1 3" key="1">
    <citation type="journal article" date="2024" name="Plant J.">
        <title>Genome sequences and population genomics reveal climatic adaptation and genomic divergence between two closely related sweetgum species.</title>
        <authorList>
            <person name="Xu W.Q."/>
            <person name="Ren C.Q."/>
            <person name="Zhang X.Y."/>
            <person name="Comes H.P."/>
            <person name="Liu X.H."/>
            <person name="Li Y.G."/>
            <person name="Kettle C.J."/>
            <person name="Jalonen R."/>
            <person name="Gaisberger H."/>
            <person name="Ma Y.Z."/>
            <person name="Qiu Y.X."/>
        </authorList>
    </citation>
    <scope>NUCLEOTIDE SEQUENCE [LARGE SCALE GENOMIC DNA]</scope>
    <source>
        <strain evidence="1">Hangzhou</strain>
    </source>
</reference>
<organism evidence="1 3">
    <name type="scientific">Liquidambar formosana</name>
    <name type="common">Formosan gum</name>
    <dbReference type="NCBI Taxonomy" id="63359"/>
    <lineage>
        <taxon>Eukaryota</taxon>
        <taxon>Viridiplantae</taxon>
        <taxon>Streptophyta</taxon>
        <taxon>Embryophyta</taxon>
        <taxon>Tracheophyta</taxon>
        <taxon>Spermatophyta</taxon>
        <taxon>Magnoliopsida</taxon>
        <taxon>eudicotyledons</taxon>
        <taxon>Gunneridae</taxon>
        <taxon>Pentapetalae</taxon>
        <taxon>Saxifragales</taxon>
        <taxon>Altingiaceae</taxon>
        <taxon>Liquidambar</taxon>
    </lineage>
</organism>
<dbReference type="InterPro" id="IPR002110">
    <property type="entry name" value="Ankyrin_rpt"/>
</dbReference>
<dbReference type="InterPro" id="IPR036770">
    <property type="entry name" value="Ankyrin_rpt-contain_sf"/>
</dbReference>
<sequence length="84" mass="9285">MYVPRCFIEENKDILEQKTPNTYNTALHLATRFGNVELVKEVVRSRPDMVAAVNGKLETPLHEACCQGNAQVTTLLLEANPSAA</sequence>
<dbReference type="PANTHER" id="PTHR24121">
    <property type="entry name" value="NO MECHANORECEPTOR POTENTIAL C, ISOFORM D-RELATED"/>
    <property type="match status" value="1"/>
</dbReference>
<gene>
    <name evidence="1" type="ORF">L1049_003448</name>
    <name evidence="2" type="ORF">L1049_004510</name>
</gene>
<dbReference type="PANTHER" id="PTHR24121:SF23">
    <property type="entry name" value="NO MECHANORECEPTOR POTENTIAL C, ISOFORM H"/>
    <property type="match status" value="1"/>
</dbReference>
<evidence type="ECO:0000313" key="1">
    <source>
        <dbReference type="EMBL" id="KAK9266102.1"/>
    </source>
</evidence>
<evidence type="ECO:0000313" key="2">
    <source>
        <dbReference type="EMBL" id="KAK9281607.1"/>
    </source>
</evidence>
<dbReference type="SUPFAM" id="SSF48403">
    <property type="entry name" value="Ankyrin repeat"/>
    <property type="match status" value="1"/>
</dbReference>
<evidence type="ECO:0000313" key="3">
    <source>
        <dbReference type="Proteomes" id="UP001415857"/>
    </source>
</evidence>
<dbReference type="Proteomes" id="UP001415857">
    <property type="component" value="Unassembled WGS sequence"/>
</dbReference>
<dbReference type="Pfam" id="PF12796">
    <property type="entry name" value="Ank_2"/>
    <property type="match status" value="1"/>
</dbReference>
<proteinExistence type="predicted"/>
<dbReference type="SMART" id="SM00248">
    <property type="entry name" value="ANK"/>
    <property type="match status" value="2"/>
</dbReference>
<accession>A0AAP0N3C1</accession>
<reference evidence="1" key="2">
    <citation type="submission" date="2024-04" db="EMBL/GenBank/DDBJ databases">
        <authorList>
            <person name="Xu W."/>
            <person name="Ren C."/>
        </authorList>
    </citation>
    <scope>NUCLEOTIDE SEQUENCE</scope>
    <source>
        <strain evidence="1">Hangzhou</strain>
        <tissue evidence="1">Leaves</tissue>
    </source>
</reference>
<protein>
    <submittedName>
        <fullName evidence="1">Uncharacterized protein</fullName>
    </submittedName>
</protein>